<evidence type="ECO:0000313" key="2">
    <source>
        <dbReference type="EMBL" id="KAL0563391.1"/>
    </source>
</evidence>
<keyword evidence="3" id="KW-1185">Reference proteome</keyword>
<protein>
    <recommendedName>
        <fullName evidence="4">SWIM-type domain-containing protein</fullName>
    </recommendedName>
</protein>
<organism evidence="2 3">
    <name type="scientific">Marasmius crinis-equi</name>
    <dbReference type="NCBI Taxonomy" id="585013"/>
    <lineage>
        <taxon>Eukaryota</taxon>
        <taxon>Fungi</taxon>
        <taxon>Dikarya</taxon>
        <taxon>Basidiomycota</taxon>
        <taxon>Agaricomycotina</taxon>
        <taxon>Agaricomycetes</taxon>
        <taxon>Agaricomycetidae</taxon>
        <taxon>Agaricales</taxon>
        <taxon>Marasmiineae</taxon>
        <taxon>Marasmiaceae</taxon>
        <taxon>Marasmius</taxon>
    </lineage>
</organism>
<evidence type="ECO:0000313" key="3">
    <source>
        <dbReference type="Proteomes" id="UP001465976"/>
    </source>
</evidence>
<dbReference type="Proteomes" id="UP001465976">
    <property type="component" value="Unassembled WGS sequence"/>
</dbReference>
<dbReference type="EMBL" id="JBAHYK010003577">
    <property type="protein sequence ID" value="KAL0563391.1"/>
    <property type="molecule type" value="Genomic_DNA"/>
</dbReference>
<sequence>MTEFLAEEPFGSPPNLGPDETIWDRDGSERIPVEEDAFAAYVVEFVAENVGFIPIGTFLYAVQGWSKSKKEPTDKWYHLVARPVGDDVRIVCMCPDRDKDGWCVHSETYLEFREDRFHELEQKVF</sequence>
<comment type="caution">
    <text evidence="2">The sequence shown here is derived from an EMBL/GenBank/DDBJ whole genome shotgun (WGS) entry which is preliminary data.</text>
</comment>
<evidence type="ECO:0000256" key="1">
    <source>
        <dbReference type="SAM" id="MobiDB-lite"/>
    </source>
</evidence>
<name>A0ABR3EKH3_9AGAR</name>
<reference evidence="2 3" key="1">
    <citation type="submission" date="2024-02" db="EMBL/GenBank/DDBJ databases">
        <title>A draft genome for the cacao thread blight pathogen Marasmius crinis-equi.</title>
        <authorList>
            <person name="Cohen S.P."/>
            <person name="Baruah I.K."/>
            <person name="Amoako-Attah I."/>
            <person name="Bukari Y."/>
            <person name="Meinhardt L.W."/>
            <person name="Bailey B.A."/>
        </authorList>
    </citation>
    <scope>NUCLEOTIDE SEQUENCE [LARGE SCALE GENOMIC DNA]</scope>
    <source>
        <strain evidence="2 3">GH-76</strain>
    </source>
</reference>
<feature type="region of interest" description="Disordered" evidence="1">
    <location>
        <begin position="1"/>
        <end position="24"/>
    </location>
</feature>
<accession>A0ABR3EKH3</accession>
<gene>
    <name evidence="2" type="ORF">V5O48_018677</name>
</gene>
<proteinExistence type="predicted"/>
<evidence type="ECO:0008006" key="4">
    <source>
        <dbReference type="Google" id="ProtNLM"/>
    </source>
</evidence>